<comment type="cofactor">
    <cofactor evidence="1">
        <name>Mg(2+)</name>
        <dbReference type="ChEBI" id="CHEBI:18420"/>
    </cofactor>
</comment>
<keyword evidence="2 8" id="KW-0808">Transferase</keyword>
<keyword evidence="3" id="KW-0819">tRNA processing</keyword>
<comment type="similarity">
    <text evidence="8">Belongs to the tRNA nucleotidyltransferase/poly(A) polymerase family.</text>
</comment>
<evidence type="ECO:0000256" key="3">
    <source>
        <dbReference type="ARBA" id="ARBA00022694"/>
    </source>
</evidence>
<dbReference type="InterPro" id="IPR050264">
    <property type="entry name" value="Bact_CCA-adding_enz_type3_sf"/>
</dbReference>
<dbReference type="Gene3D" id="3.30.460.10">
    <property type="entry name" value="Beta Polymerase, domain 2"/>
    <property type="match status" value="1"/>
</dbReference>
<dbReference type="CDD" id="cd05398">
    <property type="entry name" value="NT_ClassII-CCAase"/>
    <property type="match status" value="1"/>
</dbReference>
<evidence type="ECO:0000313" key="13">
    <source>
        <dbReference type="Proteomes" id="UP001523401"/>
    </source>
</evidence>
<dbReference type="InterPro" id="IPR002646">
    <property type="entry name" value="PolA_pol_head_dom"/>
</dbReference>
<evidence type="ECO:0000259" key="10">
    <source>
        <dbReference type="Pfam" id="PF01743"/>
    </source>
</evidence>
<keyword evidence="5" id="KW-0479">Metal-binding</keyword>
<evidence type="ECO:0000256" key="7">
    <source>
        <dbReference type="ARBA" id="ARBA00022842"/>
    </source>
</evidence>
<evidence type="ECO:0000256" key="8">
    <source>
        <dbReference type="RuleBase" id="RU003953"/>
    </source>
</evidence>
<organism evidence="12 13">
    <name type="scientific">Asaia lannensis NBRC 102526</name>
    <dbReference type="NCBI Taxonomy" id="1307926"/>
    <lineage>
        <taxon>Bacteria</taxon>
        <taxon>Pseudomonadati</taxon>
        <taxon>Pseudomonadota</taxon>
        <taxon>Alphaproteobacteria</taxon>
        <taxon>Acetobacterales</taxon>
        <taxon>Acetobacteraceae</taxon>
        <taxon>Asaia</taxon>
    </lineage>
</organism>
<dbReference type="PANTHER" id="PTHR46173">
    <property type="entry name" value="CCA TRNA NUCLEOTIDYLTRANSFERASE 1, MITOCHONDRIAL"/>
    <property type="match status" value="1"/>
</dbReference>
<evidence type="ECO:0000256" key="4">
    <source>
        <dbReference type="ARBA" id="ARBA00022695"/>
    </source>
</evidence>
<evidence type="ECO:0000256" key="6">
    <source>
        <dbReference type="ARBA" id="ARBA00022741"/>
    </source>
</evidence>
<keyword evidence="13" id="KW-1185">Reference proteome</keyword>
<dbReference type="Pfam" id="PF12627">
    <property type="entry name" value="PolyA_pol_RNAbd"/>
    <property type="match status" value="1"/>
</dbReference>
<dbReference type="InterPro" id="IPR032828">
    <property type="entry name" value="PolyA_RNA-bd"/>
</dbReference>
<dbReference type="InterPro" id="IPR043519">
    <property type="entry name" value="NT_sf"/>
</dbReference>
<evidence type="ECO:0000256" key="2">
    <source>
        <dbReference type="ARBA" id="ARBA00022679"/>
    </source>
</evidence>
<feature type="region of interest" description="Disordered" evidence="9">
    <location>
        <begin position="344"/>
        <end position="370"/>
    </location>
</feature>
<keyword evidence="6" id="KW-0547">Nucleotide-binding</keyword>
<protein>
    <submittedName>
        <fullName evidence="12">CCA tRNA nucleotidyltransferase</fullName>
    </submittedName>
</protein>
<sequence length="445" mass="48710">MTILDRLTDRKGLERLWTILPHSRLVGGSVRDLLLANGHAAGEQIHDLDLATPEPPEDVQAKLSGAGIKTIPTGLSHGTVTAVIDRIPFEITTLRRDVSTDGRHAQVVWTNDWAEDAARRDFTINAMSCDRHGAIHDYFNGQDDLASHRVRFVGEAGRRIEEDALRILRFFRFDARFGTDRPDEEAMAAIMSHADLIDGLSAERLASEMLRILEGPNLIRTLLLMKQADILERIVPHSRIARLERALAYGVPSDGTLRLGLLSDAPDLAEKLRLSGKQAQRLAGMKPPRKGKAEVKAGAGESACVGYPVLFPGLDETALRVLLSGHTRQALVDRSWYEQAMATDGAQPDAEQVDASCSGGMRQDSDARPSDWNDLRERLEAMEMPVFPLAGRDVIGAGVPAGPKVGAVLSGLVAWWRAQGCRPDRVACLAALKEQLPLFERDGGR</sequence>
<dbReference type="Proteomes" id="UP001523401">
    <property type="component" value="Unassembled WGS sequence"/>
</dbReference>
<dbReference type="Gene3D" id="1.10.3090.10">
    <property type="entry name" value="cca-adding enzyme, domain 2"/>
    <property type="match status" value="1"/>
</dbReference>
<dbReference type="EMBL" id="JAMXQU010000004">
    <property type="protein sequence ID" value="MCO6159954.1"/>
    <property type="molecule type" value="Genomic_DNA"/>
</dbReference>
<dbReference type="SUPFAM" id="SSF81891">
    <property type="entry name" value="Poly A polymerase C-terminal region-like"/>
    <property type="match status" value="1"/>
</dbReference>
<comment type="caution">
    <text evidence="12">The sequence shown here is derived from an EMBL/GenBank/DDBJ whole genome shotgun (WGS) entry which is preliminary data.</text>
</comment>
<proteinExistence type="inferred from homology"/>
<accession>A0ABT1CIA5</accession>
<evidence type="ECO:0000256" key="9">
    <source>
        <dbReference type="SAM" id="MobiDB-lite"/>
    </source>
</evidence>
<keyword evidence="8" id="KW-0694">RNA-binding</keyword>
<keyword evidence="7" id="KW-0460">Magnesium</keyword>
<gene>
    <name evidence="12" type="ORF">NF685_07935</name>
</gene>
<feature type="domain" description="Poly A polymerase head" evidence="10">
    <location>
        <begin position="24"/>
        <end position="151"/>
    </location>
</feature>
<evidence type="ECO:0000313" key="12">
    <source>
        <dbReference type="EMBL" id="MCO6159954.1"/>
    </source>
</evidence>
<feature type="domain" description="tRNA nucleotidyltransferase/poly(A) polymerase RNA and SrmB- binding" evidence="11">
    <location>
        <begin position="183"/>
        <end position="237"/>
    </location>
</feature>
<name>A0ABT1CIA5_9PROT</name>
<reference evidence="12 13" key="1">
    <citation type="submission" date="2022-06" db="EMBL/GenBank/DDBJ databases">
        <title>Whole-genome of Asaia lannensis strain LMG 27011T.</title>
        <authorList>
            <person name="Sombolestani A."/>
        </authorList>
    </citation>
    <scope>NUCLEOTIDE SEQUENCE [LARGE SCALE GENOMIC DNA]</scope>
    <source>
        <strain evidence="12 13">NBRC 102526</strain>
    </source>
</reference>
<keyword evidence="4" id="KW-0548">Nucleotidyltransferase</keyword>
<dbReference type="Pfam" id="PF01743">
    <property type="entry name" value="PolyA_pol"/>
    <property type="match status" value="1"/>
</dbReference>
<evidence type="ECO:0000256" key="5">
    <source>
        <dbReference type="ARBA" id="ARBA00022723"/>
    </source>
</evidence>
<dbReference type="PANTHER" id="PTHR46173:SF1">
    <property type="entry name" value="CCA TRNA NUCLEOTIDYLTRANSFERASE 1, MITOCHONDRIAL"/>
    <property type="match status" value="1"/>
</dbReference>
<evidence type="ECO:0000256" key="1">
    <source>
        <dbReference type="ARBA" id="ARBA00001946"/>
    </source>
</evidence>
<evidence type="ECO:0000259" key="11">
    <source>
        <dbReference type="Pfam" id="PF12627"/>
    </source>
</evidence>
<dbReference type="SUPFAM" id="SSF81301">
    <property type="entry name" value="Nucleotidyltransferase"/>
    <property type="match status" value="1"/>
</dbReference>
<dbReference type="RefSeq" id="WP_252849215.1">
    <property type="nucleotide sequence ID" value="NZ_BAPW01000010.1"/>
</dbReference>